<dbReference type="GeneTree" id="ENSGT00940000179383"/>
<accession>A0A3B3DMX1</accession>
<keyword evidence="1" id="KW-1133">Transmembrane helix</keyword>
<organism evidence="2 3">
    <name type="scientific">Oryzias melastigma</name>
    <name type="common">Marine medaka</name>
    <dbReference type="NCBI Taxonomy" id="30732"/>
    <lineage>
        <taxon>Eukaryota</taxon>
        <taxon>Metazoa</taxon>
        <taxon>Chordata</taxon>
        <taxon>Craniata</taxon>
        <taxon>Vertebrata</taxon>
        <taxon>Euteleostomi</taxon>
        <taxon>Actinopterygii</taxon>
        <taxon>Neopterygii</taxon>
        <taxon>Teleostei</taxon>
        <taxon>Neoteleostei</taxon>
        <taxon>Acanthomorphata</taxon>
        <taxon>Ovalentaria</taxon>
        <taxon>Atherinomorphae</taxon>
        <taxon>Beloniformes</taxon>
        <taxon>Adrianichthyidae</taxon>
        <taxon>Oryziinae</taxon>
        <taxon>Oryzias</taxon>
    </lineage>
</organism>
<feature type="transmembrane region" description="Helical" evidence="1">
    <location>
        <begin position="12"/>
        <end position="29"/>
    </location>
</feature>
<keyword evidence="1" id="KW-0812">Transmembrane</keyword>
<proteinExistence type="predicted"/>
<reference evidence="2" key="1">
    <citation type="submission" date="2025-08" db="UniProtKB">
        <authorList>
            <consortium name="Ensembl"/>
        </authorList>
    </citation>
    <scope>IDENTIFICATION</scope>
</reference>
<dbReference type="PROSITE" id="PS51257">
    <property type="entry name" value="PROKAR_LIPOPROTEIN"/>
    <property type="match status" value="1"/>
</dbReference>
<dbReference type="AlphaFoldDB" id="A0A3B3DMX1"/>
<dbReference type="PaxDb" id="30732-ENSOMEP00000031468"/>
<dbReference type="Ensembl" id="ENSOMET00000022804.1">
    <property type="protein sequence ID" value="ENSOMEP00000031468.1"/>
    <property type="gene ID" value="ENSOMEG00000016329.1"/>
</dbReference>
<name>A0A3B3DMX1_ORYME</name>
<reference evidence="2" key="2">
    <citation type="submission" date="2025-09" db="UniProtKB">
        <authorList>
            <consortium name="Ensembl"/>
        </authorList>
    </citation>
    <scope>IDENTIFICATION</scope>
</reference>
<dbReference type="STRING" id="30732.ENSOMEP00000031468"/>
<evidence type="ECO:0000313" key="3">
    <source>
        <dbReference type="Proteomes" id="UP000261560"/>
    </source>
</evidence>
<dbReference type="Proteomes" id="UP000261560">
    <property type="component" value="Unplaced"/>
</dbReference>
<evidence type="ECO:0000256" key="1">
    <source>
        <dbReference type="SAM" id="Phobius"/>
    </source>
</evidence>
<protein>
    <submittedName>
        <fullName evidence="2">Uncharacterized protein</fullName>
    </submittedName>
</protein>
<sequence>MVRAHSTSLFDSFFLQVLFGLSGCFLLSLQGPGCCSDFAVSFHYITAVQMYVLEYLTYHLRPYGYKYSVITPPTKSIVYVHI</sequence>
<feature type="transmembrane region" description="Helical" evidence="1">
    <location>
        <begin position="41"/>
        <end position="58"/>
    </location>
</feature>
<keyword evidence="3" id="KW-1185">Reference proteome</keyword>
<keyword evidence="1" id="KW-0472">Membrane</keyword>
<evidence type="ECO:0000313" key="2">
    <source>
        <dbReference type="Ensembl" id="ENSOMEP00000031468.1"/>
    </source>
</evidence>